<comment type="caution">
    <text evidence="1">The sequence shown here is derived from an EMBL/GenBank/DDBJ whole genome shotgun (WGS) entry which is preliminary data.</text>
</comment>
<sequence length="125" mass="12787">STFNQYGDGSKIIFVDSGTYILTDTVTISKNAKIVGEAWSQFAASGSKFADPSSPRVMLKVGNKGDIGTVEMQDLLLTTKGGTAGAVLMEWNVKAASAGAAALWDVHARVGGAAGTGLTPAAITH</sequence>
<reference evidence="1" key="1">
    <citation type="journal article" date="2023" name="Mol. Phylogenet. Evol.">
        <title>Genome-scale phylogeny and comparative genomics of the fungal order Sordariales.</title>
        <authorList>
            <person name="Hensen N."/>
            <person name="Bonometti L."/>
            <person name="Westerberg I."/>
            <person name="Brannstrom I.O."/>
            <person name="Guillou S."/>
            <person name="Cros-Aarteil S."/>
            <person name="Calhoun S."/>
            <person name="Haridas S."/>
            <person name="Kuo A."/>
            <person name="Mondo S."/>
            <person name="Pangilinan J."/>
            <person name="Riley R."/>
            <person name="LaButti K."/>
            <person name="Andreopoulos B."/>
            <person name="Lipzen A."/>
            <person name="Chen C."/>
            <person name="Yan M."/>
            <person name="Daum C."/>
            <person name="Ng V."/>
            <person name="Clum A."/>
            <person name="Steindorff A."/>
            <person name="Ohm R.A."/>
            <person name="Martin F."/>
            <person name="Silar P."/>
            <person name="Natvig D.O."/>
            <person name="Lalanne C."/>
            <person name="Gautier V."/>
            <person name="Ament-Velasquez S.L."/>
            <person name="Kruys A."/>
            <person name="Hutchinson M.I."/>
            <person name="Powell A.J."/>
            <person name="Barry K."/>
            <person name="Miller A.N."/>
            <person name="Grigoriev I.V."/>
            <person name="Debuchy R."/>
            <person name="Gladieux P."/>
            <person name="Hiltunen Thoren M."/>
            <person name="Johannesson H."/>
        </authorList>
    </citation>
    <scope>NUCLEOTIDE SEQUENCE</scope>
    <source>
        <strain evidence="1">CBS 103.79</strain>
    </source>
</reference>
<feature type="non-terminal residue" evidence="1">
    <location>
        <position position="1"/>
    </location>
</feature>
<dbReference type="AlphaFoldDB" id="A0AAN6MCR6"/>
<organism evidence="1 2">
    <name type="scientific">Staphylotrichum tortipilum</name>
    <dbReference type="NCBI Taxonomy" id="2831512"/>
    <lineage>
        <taxon>Eukaryota</taxon>
        <taxon>Fungi</taxon>
        <taxon>Dikarya</taxon>
        <taxon>Ascomycota</taxon>
        <taxon>Pezizomycotina</taxon>
        <taxon>Sordariomycetes</taxon>
        <taxon>Sordariomycetidae</taxon>
        <taxon>Sordariales</taxon>
        <taxon>Chaetomiaceae</taxon>
        <taxon>Staphylotrichum</taxon>
    </lineage>
</organism>
<name>A0AAN6MCR6_9PEZI</name>
<evidence type="ECO:0000313" key="2">
    <source>
        <dbReference type="Proteomes" id="UP001303889"/>
    </source>
</evidence>
<dbReference type="Gene3D" id="2.160.20.10">
    <property type="entry name" value="Single-stranded right-handed beta-helix, Pectin lyase-like"/>
    <property type="match status" value="1"/>
</dbReference>
<dbReference type="SUPFAM" id="SSF51126">
    <property type="entry name" value="Pectin lyase-like"/>
    <property type="match status" value="1"/>
</dbReference>
<protein>
    <submittedName>
        <fullName evidence="1">Glycoside hydrolase</fullName>
    </submittedName>
</protein>
<proteinExistence type="predicted"/>
<accession>A0AAN6MCR6</accession>
<dbReference type="PANTHER" id="PTHR33928">
    <property type="entry name" value="POLYGALACTURONASE QRT3"/>
    <property type="match status" value="1"/>
</dbReference>
<dbReference type="InterPro" id="IPR039279">
    <property type="entry name" value="QRT3-like"/>
</dbReference>
<dbReference type="Proteomes" id="UP001303889">
    <property type="component" value="Unassembled WGS sequence"/>
</dbReference>
<reference evidence="1" key="2">
    <citation type="submission" date="2023-05" db="EMBL/GenBank/DDBJ databases">
        <authorList>
            <consortium name="Lawrence Berkeley National Laboratory"/>
            <person name="Steindorff A."/>
            <person name="Hensen N."/>
            <person name="Bonometti L."/>
            <person name="Westerberg I."/>
            <person name="Brannstrom I.O."/>
            <person name="Guillou S."/>
            <person name="Cros-Aarteil S."/>
            <person name="Calhoun S."/>
            <person name="Haridas S."/>
            <person name="Kuo A."/>
            <person name="Mondo S."/>
            <person name="Pangilinan J."/>
            <person name="Riley R."/>
            <person name="Labutti K."/>
            <person name="Andreopoulos B."/>
            <person name="Lipzen A."/>
            <person name="Chen C."/>
            <person name="Yanf M."/>
            <person name="Daum C."/>
            <person name="Ng V."/>
            <person name="Clum A."/>
            <person name="Ohm R."/>
            <person name="Martin F."/>
            <person name="Silar P."/>
            <person name="Natvig D."/>
            <person name="Lalanne C."/>
            <person name="Gautier V."/>
            <person name="Ament-Velasquez S.L."/>
            <person name="Kruys A."/>
            <person name="Hutchinson M.I."/>
            <person name="Powell A.J."/>
            <person name="Barry K."/>
            <person name="Miller A.N."/>
            <person name="Grigoriev I.V."/>
            <person name="Debuchy R."/>
            <person name="Gladieux P."/>
            <person name="Thoren M.H."/>
            <person name="Johannesson H."/>
        </authorList>
    </citation>
    <scope>NUCLEOTIDE SEQUENCE</scope>
    <source>
        <strain evidence="1">CBS 103.79</strain>
    </source>
</reference>
<dbReference type="EMBL" id="MU855915">
    <property type="protein sequence ID" value="KAK3898567.1"/>
    <property type="molecule type" value="Genomic_DNA"/>
</dbReference>
<dbReference type="InterPro" id="IPR012334">
    <property type="entry name" value="Pectin_lyas_fold"/>
</dbReference>
<keyword evidence="2" id="KW-1185">Reference proteome</keyword>
<evidence type="ECO:0000313" key="1">
    <source>
        <dbReference type="EMBL" id="KAK3898567.1"/>
    </source>
</evidence>
<dbReference type="GO" id="GO:0004650">
    <property type="term" value="F:polygalacturonase activity"/>
    <property type="evidence" value="ECO:0007669"/>
    <property type="project" value="InterPro"/>
</dbReference>
<gene>
    <name evidence="1" type="ORF">C8A05DRAFT_37838</name>
</gene>
<dbReference type="InterPro" id="IPR011050">
    <property type="entry name" value="Pectin_lyase_fold/virulence"/>
</dbReference>
<keyword evidence="1" id="KW-0378">Hydrolase</keyword>
<dbReference type="PANTHER" id="PTHR33928:SF2">
    <property type="entry name" value="PECTATE LYASE SUPERFAMILY PROTEIN DOMAIN-CONTAINING PROTEIN-RELATED"/>
    <property type="match status" value="1"/>
</dbReference>